<organism evidence="2 3">
    <name type="scientific">Dickeya dadantii (strain 3937)</name>
    <name type="common">Erwinia chrysanthemi (strain 3937)</name>
    <dbReference type="NCBI Taxonomy" id="198628"/>
    <lineage>
        <taxon>Bacteria</taxon>
        <taxon>Pseudomonadati</taxon>
        <taxon>Pseudomonadota</taxon>
        <taxon>Gammaproteobacteria</taxon>
        <taxon>Enterobacterales</taxon>
        <taxon>Pectobacteriaceae</taxon>
        <taxon>Dickeya</taxon>
    </lineage>
</organism>
<keyword evidence="3" id="KW-1185">Reference proteome</keyword>
<sequence>MCGRPAGKCGRKKGDDKQSERRKTQNRPGYNGDRKTRNGDRKTGRICAGAIRWGIRRLTLADSVPGNQEQFP</sequence>
<gene>
    <name evidence="2" type="primary">orf2</name>
    <name evidence="2" type="ordered locus">Dda3937_04598</name>
</gene>
<feature type="compositionally biased region" description="Basic and acidic residues" evidence="1">
    <location>
        <begin position="12"/>
        <end position="23"/>
    </location>
</feature>
<accession>E0SE47</accession>
<evidence type="ECO:0000313" key="3">
    <source>
        <dbReference type="Proteomes" id="UP000006859"/>
    </source>
</evidence>
<feature type="region of interest" description="Disordered" evidence="1">
    <location>
        <begin position="1"/>
        <end position="44"/>
    </location>
</feature>
<dbReference type="HOGENOM" id="CLU_2715895_0_0_6"/>
<evidence type="ECO:0000313" key="2">
    <source>
        <dbReference type="EMBL" id="ADM98670.1"/>
    </source>
</evidence>
<feature type="compositionally biased region" description="Basic and acidic residues" evidence="1">
    <location>
        <begin position="32"/>
        <end position="43"/>
    </location>
</feature>
<proteinExistence type="predicted"/>
<protein>
    <submittedName>
        <fullName evidence="2">Uncharacterized protein</fullName>
    </submittedName>
</protein>
<dbReference type="EMBL" id="CP002038">
    <property type="protein sequence ID" value="ADM98670.1"/>
    <property type="molecule type" value="Genomic_DNA"/>
</dbReference>
<reference evidence="2 3" key="1">
    <citation type="journal article" date="2011" name="J. Bacteriol.">
        <title>Genome sequence of the plant-pathogenic bacterium Dickeya dadantii 3937.</title>
        <authorList>
            <person name="Glasner J.D."/>
            <person name="Yang C.H."/>
            <person name="Reverchon S."/>
            <person name="Hugouvieux-Cotte-Pattat N."/>
            <person name="Condemine G."/>
            <person name="Bohin J.P."/>
            <person name="Van Gijsegem F."/>
            <person name="Yang S."/>
            <person name="Franza T."/>
            <person name="Expert D."/>
            <person name="Plunkett G. III"/>
            <person name="San Francisco M.J."/>
            <person name="Charkowski A.O."/>
            <person name="Py B."/>
            <person name="Bell K."/>
            <person name="Rauscher L."/>
            <person name="Rodriguez-Palenzuela P."/>
            <person name="Toussaint A."/>
            <person name="Holeva M.C."/>
            <person name="He S.Y."/>
            <person name="Douet V."/>
            <person name="Boccara M."/>
            <person name="Blanco C."/>
            <person name="Toth I."/>
            <person name="Anderson B.D."/>
            <person name="Biehl B.S."/>
            <person name="Mau B."/>
            <person name="Flynn S.M."/>
            <person name="Barras F."/>
            <person name="Lindeberg M."/>
            <person name="Birch P.R."/>
            <person name="Tsuyumu S."/>
            <person name="Shi X."/>
            <person name="Hibbing M."/>
            <person name="Yap M.N."/>
            <person name="Carpentier M."/>
            <person name="Dassa E."/>
            <person name="Umehara M."/>
            <person name="Kim J.F."/>
            <person name="Rusch M."/>
            <person name="Soni P."/>
            <person name="Mayhew G.F."/>
            <person name="Fouts D.E."/>
            <person name="Gill S.R."/>
            <person name="Blattner F.R."/>
            <person name="Keen N.T."/>
            <person name="Perna N.T."/>
        </authorList>
    </citation>
    <scope>NUCLEOTIDE SEQUENCE [LARGE SCALE GENOMIC DNA]</scope>
    <source>
        <strain evidence="2 3">3937</strain>
    </source>
</reference>
<dbReference type="KEGG" id="ddd:Dda3937_04598"/>
<name>E0SE47_DICD3</name>
<evidence type="ECO:0000256" key="1">
    <source>
        <dbReference type="SAM" id="MobiDB-lite"/>
    </source>
</evidence>
<dbReference type="Proteomes" id="UP000006859">
    <property type="component" value="Chromosome"/>
</dbReference>
<dbReference type="AlphaFoldDB" id="E0SE47"/>